<evidence type="ECO:0000313" key="3">
    <source>
        <dbReference type="Proteomes" id="UP000054321"/>
    </source>
</evidence>
<reference evidence="3" key="2">
    <citation type="submission" date="2015-01" db="EMBL/GenBank/DDBJ databases">
        <title>Evolutionary Origins and Diversification of the Mycorrhizal Mutualists.</title>
        <authorList>
            <consortium name="DOE Joint Genome Institute"/>
            <consortium name="Mycorrhizal Genomics Consortium"/>
            <person name="Kohler A."/>
            <person name="Kuo A."/>
            <person name="Nagy L.G."/>
            <person name="Floudas D."/>
            <person name="Copeland A."/>
            <person name="Barry K.W."/>
            <person name="Cichocki N."/>
            <person name="Veneault-Fourrey C."/>
            <person name="LaButti K."/>
            <person name="Lindquist E.A."/>
            <person name="Lipzen A."/>
            <person name="Lundell T."/>
            <person name="Morin E."/>
            <person name="Murat C."/>
            <person name="Riley R."/>
            <person name="Ohm R."/>
            <person name="Sun H."/>
            <person name="Tunlid A."/>
            <person name="Henrissat B."/>
            <person name="Grigoriev I.V."/>
            <person name="Hibbett D.S."/>
            <person name="Martin F."/>
        </authorList>
    </citation>
    <scope>NUCLEOTIDE SEQUENCE [LARGE SCALE GENOMIC DNA]</scope>
    <source>
        <strain evidence="3">Zn</strain>
    </source>
</reference>
<keyword evidence="2" id="KW-0378">Hydrolase</keyword>
<dbReference type="STRING" id="913774.A0A0C3CYA0"/>
<name>A0A0C3CYA0_OIDMZ</name>
<comment type="similarity">
    <text evidence="1">Belongs to the glycosyl hydrolase 1 family.</text>
</comment>
<sequence length="590" mass="65636">MSAVLEHIHILKVGPSFHVRLYKPSADVFSTFKYTQQTLNRLASPISTTVPVATSYAPHFSEASTLLPTGVTYTTYSLNRSATLYPDGQYGQSAYAALWENLSYSNIPPFTTTASPTPVPTSELVYPPTLYNRPQDFCQDLPSDFIWGVAGSSWQIEGGLYVEGRGPSILDAIGALPNDSGANDSNVANMNYFMYKQDIARLAAIGIPNYSFSISWSRVVPFGVTNSPINTEALSHYDNVINTCLEYGITPIVTLSHFDAPTSVDFDSESLVDDYLYYSKQVITRYADRVPIWVTFNEPNIGAGSFFRTYNAFTYILLAHSAVYDWYKKELGGKGRITMKFANNLAVPLDLANKSDIDIALRYQDFILGIMANPLFIGQQYPEDVLATPEVGLTALTPSQISSIHGRIDFWAFDPYVAQFASLPPGGLSACISNSSNPLWPSCALLSNVQANGWLMGDASNGYAYIAPQYVRQQLGYVWNTFKPTGGIMITEFGFNPFADGQKSLDAQRYDLERTLYYQDFLQEMLKAIHDDGVKVIGALAWSFADNNEFGSFANQYGMQTVNRTDGKFTRHYKRSIFDYVDFFHNHISA</sequence>
<keyword evidence="3" id="KW-1185">Reference proteome</keyword>
<protein>
    <submittedName>
        <fullName evidence="2">Glycoside hydrolase family 1 protein</fullName>
    </submittedName>
</protein>
<dbReference type="GO" id="GO:0008422">
    <property type="term" value="F:beta-glucosidase activity"/>
    <property type="evidence" value="ECO:0007669"/>
    <property type="project" value="TreeGrafter"/>
</dbReference>
<dbReference type="InParanoid" id="A0A0C3CYA0"/>
<dbReference type="InterPro" id="IPR001360">
    <property type="entry name" value="Glyco_hydro_1"/>
</dbReference>
<dbReference type="Gene3D" id="3.20.20.80">
    <property type="entry name" value="Glycosidases"/>
    <property type="match status" value="1"/>
</dbReference>
<organism evidence="2 3">
    <name type="scientific">Oidiodendron maius (strain Zn)</name>
    <dbReference type="NCBI Taxonomy" id="913774"/>
    <lineage>
        <taxon>Eukaryota</taxon>
        <taxon>Fungi</taxon>
        <taxon>Dikarya</taxon>
        <taxon>Ascomycota</taxon>
        <taxon>Pezizomycotina</taxon>
        <taxon>Leotiomycetes</taxon>
        <taxon>Leotiomycetes incertae sedis</taxon>
        <taxon>Myxotrichaceae</taxon>
        <taxon>Oidiodendron</taxon>
    </lineage>
</organism>
<reference evidence="2 3" key="1">
    <citation type="submission" date="2014-04" db="EMBL/GenBank/DDBJ databases">
        <authorList>
            <consortium name="DOE Joint Genome Institute"/>
            <person name="Kuo A."/>
            <person name="Martino E."/>
            <person name="Perotto S."/>
            <person name="Kohler A."/>
            <person name="Nagy L.G."/>
            <person name="Floudas D."/>
            <person name="Copeland A."/>
            <person name="Barry K.W."/>
            <person name="Cichocki N."/>
            <person name="Veneault-Fourrey C."/>
            <person name="LaButti K."/>
            <person name="Lindquist E.A."/>
            <person name="Lipzen A."/>
            <person name="Lundell T."/>
            <person name="Morin E."/>
            <person name="Murat C."/>
            <person name="Sun H."/>
            <person name="Tunlid A."/>
            <person name="Henrissat B."/>
            <person name="Grigoriev I.V."/>
            <person name="Hibbett D.S."/>
            <person name="Martin F."/>
            <person name="Nordberg H.P."/>
            <person name="Cantor M.N."/>
            <person name="Hua S.X."/>
        </authorList>
    </citation>
    <scope>NUCLEOTIDE SEQUENCE [LARGE SCALE GENOMIC DNA]</scope>
    <source>
        <strain evidence="2 3">Zn</strain>
    </source>
</reference>
<accession>A0A0C3CYA0</accession>
<dbReference type="AlphaFoldDB" id="A0A0C3CYA0"/>
<dbReference type="InterPro" id="IPR017853">
    <property type="entry name" value="GH"/>
</dbReference>
<dbReference type="PANTHER" id="PTHR10353:SF53">
    <property type="entry name" value="BETA-1,4-GLUCOSIDASE (EUROFUNG)"/>
    <property type="match status" value="1"/>
</dbReference>
<dbReference type="EMBL" id="KN832889">
    <property type="protein sequence ID" value="KIM94622.1"/>
    <property type="molecule type" value="Genomic_DNA"/>
</dbReference>
<evidence type="ECO:0000256" key="1">
    <source>
        <dbReference type="RuleBase" id="RU003690"/>
    </source>
</evidence>
<dbReference type="HOGENOM" id="CLU_001859_1_3_1"/>
<dbReference type="GO" id="GO:0005975">
    <property type="term" value="P:carbohydrate metabolic process"/>
    <property type="evidence" value="ECO:0007669"/>
    <property type="project" value="InterPro"/>
</dbReference>
<dbReference type="Pfam" id="PF00232">
    <property type="entry name" value="Glyco_hydro_1"/>
    <property type="match status" value="1"/>
</dbReference>
<dbReference type="SUPFAM" id="SSF51445">
    <property type="entry name" value="(Trans)glycosidases"/>
    <property type="match status" value="1"/>
</dbReference>
<dbReference type="Proteomes" id="UP000054321">
    <property type="component" value="Unassembled WGS sequence"/>
</dbReference>
<evidence type="ECO:0000313" key="2">
    <source>
        <dbReference type="EMBL" id="KIM94622.1"/>
    </source>
</evidence>
<gene>
    <name evidence="2" type="ORF">OIDMADRAFT_106685</name>
</gene>
<proteinExistence type="inferred from homology"/>
<dbReference type="PANTHER" id="PTHR10353">
    <property type="entry name" value="GLYCOSYL HYDROLASE"/>
    <property type="match status" value="1"/>
</dbReference>
<dbReference type="OrthoDB" id="65569at2759"/>